<evidence type="ECO:0000256" key="12">
    <source>
        <dbReference type="SAM" id="Phobius"/>
    </source>
</evidence>
<reference evidence="14 15" key="1">
    <citation type="journal article" date="2014" name="Genome Announc.">
        <title>Genome Sequence and Methylome of Soil Bacterium Gemmatirosa kalamazoonensis KBS708T, a Member of the Rarely Cultivated Gemmatimonadetes Phylum.</title>
        <authorList>
            <person name="Debruyn J.M."/>
            <person name="Radosevich M."/>
            <person name="Wommack K.E."/>
            <person name="Polson S.W."/>
            <person name="Hauser L.J."/>
            <person name="Fawaz M.N."/>
            <person name="Korlach J."/>
            <person name="Tsai Y.C."/>
        </authorList>
    </citation>
    <scope>NUCLEOTIDE SEQUENCE [LARGE SCALE GENOMIC DNA]</scope>
    <source>
        <strain evidence="14 15">KBS708</strain>
    </source>
</reference>
<evidence type="ECO:0000256" key="3">
    <source>
        <dbReference type="ARBA" id="ARBA00005745"/>
    </source>
</evidence>
<name>W0RLH8_9BACT</name>
<dbReference type="eggNOG" id="COG1459">
    <property type="taxonomic scope" value="Bacteria"/>
</dbReference>
<dbReference type="Gene3D" id="1.20.81.30">
    <property type="entry name" value="Type II secretion system (T2SS), domain F"/>
    <property type="match status" value="2"/>
</dbReference>
<evidence type="ECO:0000256" key="6">
    <source>
        <dbReference type="ARBA" id="ARBA00022519"/>
    </source>
</evidence>
<evidence type="ECO:0000256" key="9">
    <source>
        <dbReference type="ARBA" id="ARBA00023136"/>
    </source>
</evidence>
<evidence type="ECO:0000259" key="13">
    <source>
        <dbReference type="Pfam" id="PF00482"/>
    </source>
</evidence>
<evidence type="ECO:0000256" key="7">
    <source>
        <dbReference type="ARBA" id="ARBA00022692"/>
    </source>
</evidence>
<dbReference type="PRINTS" id="PR00812">
    <property type="entry name" value="BCTERIALGSPF"/>
</dbReference>
<dbReference type="Proteomes" id="UP000019151">
    <property type="component" value="Chromosome"/>
</dbReference>
<dbReference type="HOGENOM" id="CLU_035032_0_1_0"/>
<feature type="domain" description="Type II secretion system protein GspF" evidence="13">
    <location>
        <begin position="68"/>
        <end position="191"/>
    </location>
</feature>
<keyword evidence="15" id="KW-1185">Reference proteome</keyword>
<gene>
    <name evidence="14" type="ORF">J421_4402</name>
</gene>
<dbReference type="OrthoDB" id="9805682at2"/>
<keyword evidence="5" id="KW-1003">Cell membrane</keyword>
<proteinExistence type="inferred from homology"/>
<feature type="domain" description="Type II secretion system protein GspF" evidence="13">
    <location>
        <begin position="272"/>
        <end position="389"/>
    </location>
</feature>
<feature type="transmembrane region" description="Helical" evidence="12">
    <location>
        <begin position="368"/>
        <end position="393"/>
    </location>
</feature>
<dbReference type="InterPro" id="IPR003004">
    <property type="entry name" value="GspF/PilC"/>
</dbReference>
<keyword evidence="4 11" id="KW-0813">Transport</keyword>
<dbReference type="RefSeq" id="WP_025413372.1">
    <property type="nucleotide sequence ID" value="NZ_CP007128.1"/>
</dbReference>
<dbReference type="FunCoup" id="W0RLH8">
    <property type="interactions" value="175"/>
</dbReference>
<dbReference type="InParanoid" id="W0RLH8"/>
<dbReference type="PANTHER" id="PTHR30012:SF0">
    <property type="entry name" value="TYPE II SECRETION SYSTEM PROTEIN F-RELATED"/>
    <property type="match status" value="1"/>
</dbReference>
<dbReference type="AlphaFoldDB" id="W0RLH8"/>
<evidence type="ECO:0000256" key="8">
    <source>
        <dbReference type="ARBA" id="ARBA00022989"/>
    </source>
</evidence>
<evidence type="ECO:0000256" key="11">
    <source>
        <dbReference type="RuleBase" id="RU003923"/>
    </source>
</evidence>
<dbReference type="GO" id="GO:0015628">
    <property type="term" value="P:protein secretion by the type II secretion system"/>
    <property type="evidence" value="ECO:0007669"/>
    <property type="project" value="TreeGrafter"/>
</dbReference>
<keyword evidence="9 12" id="KW-0472">Membrane</keyword>
<evidence type="ECO:0000256" key="4">
    <source>
        <dbReference type="ARBA" id="ARBA00022448"/>
    </source>
</evidence>
<dbReference type="InterPro" id="IPR042094">
    <property type="entry name" value="T2SS_GspF_sf"/>
</dbReference>
<organism evidence="14 15">
    <name type="scientific">Gemmatirosa kalamazoonensis</name>
    <dbReference type="NCBI Taxonomy" id="861299"/>
    <lineage>
        <taxon>Bacteria</taxon>
        <taxon>Pseudomonadati</taxon>
        <taxon>Gemmatimonadota</taxon>
        <taxon>Gemmatimonadia</taxon>
        <taxon>Gemmatimonadales</taxon>
        <taxon>Gemmatimonadaceae</taxon>
        <taxon>Gemmatirosa</taxon>
    </lineage>
</organism>
<protein>
    <recommendedName>
        <fullName evidence="10">General secretion pathway protein F</fullName>
    </recommendedName>
</protein>
<dbReference type="InterPro" id="IPR001992">
    <property type="entry name" value="T2SS_GspF/T4SS_PilC_CS"/>
</dbReference>
<feature type="transmembrane region" description="Helical" evidence="12">
    <location>
        <begin position="210"/>
        <end position="236"/>
    </location>
</feature>
<dbReference type="FunFam" id="1.20.81.30:FF:000001">
    <property type="entry name" value="Type II secretion system protein F"/>
    <property type="match status" value="1"/>
</dbReference>
<dbReference type="PANTHER" id="PTHR30012">
    <property type="entry name" value="GENERAL SECRETION PATHWAY PROTEIN"/>
    <property type="match status" value="1"/>
</dbReference>
<dbReference type="InterPro" id="IPR018076">
    <property type="entry name" value="T2SS_GspF_dom"/>
</dbReference>
<evidence type="ECO:0000256" key="10">
    <source>
        <dbReference type="ARBA" id="ARBA00030750"/>
    </source>
</evidence>
<dbReference type="EMBL" id="CP007128">
    <property type="protein sequence ID" value="AHG91939.1"/>
    <property type="molecule type" value="Genomic_DNA"/>
</dbReference>
<accession>W0RLH8</accession>
<dbReference type="Pfam" id="PF00482">
    <property type="entry name" value="T2SSF"/>
    <property type="match status" value="2"/>
</dbReference>
<keyword evidence="8 12" id="KW-1133">Transmembrane helix</keyword>
<dbReference type="KEGG" id="gba:J421_4402"/>
<evidence type="ECO:0000313" key="15">
    <source>
        <dbReference type="Proteomes" id="UP000019151"/>
    </source>
</evidence>
<evidence type="ECO:0000256" key="1">
    <source>
        <dbReference type="ARBA" id="ARBA00002684"/>
    </source>
</evidence>
<dbReference type="GO" id="GO:0005886">
    <property type="term" value="C:plasma membrane"/>
    <property type="evidence" value="ECO:0007669"/>
    <property type="project" value="UniProtKB-SubCell"/>
</dbReference>
<evidence type="ECO:0000313" key="14">
    <source>
        <dbReference type="EMBL" id="AHG91939.1"/>
    </source>
</evidence>
<keyword evidence="7 11" id="KW-0812">Transmembrane</keyword>
<feature type="transmembrane region" description="Helical" evidence="12">
    <location>
        <begin position="168"/>
        <end position="190"/>
    </location>
</feature>
<comment type="subcellular location">
    <subcellularLocation>
        <location evidence="2">Cell inner membrane</location>
        <topology evidence="2">Multi-pass membrane protein</topology>
    </subcellularLocation>
    <subcellularLocation>
        <location evidence="11">Cell membrane</location>
        <topology evidence="11">Multi-pass membrane protein</topology>
    </subcellularLocation>
</comment>
<dbReference type="PROSITE" id="PS00874">
    <property type="entry name" value="T2SP_F"/>
    <property type="match status" value="1"/>
</dbReference>
<evidence type="ECO:0000256" key="5">
    <source>
        <dbReference type="ARBA" id="ARBA00022475"/>
    </source>
</evidence>
<sequence length="400" mass="41356">MSAPVSAYRWRAATADGRVVVGELQAPDRAGAVDELRRRGLVPLDVDAASTARAGVGRARRGAATVAFTRALAALLRAGVPLDRALRFAADQAAHPSVAEAADAVRRDVQAGAGLAESLGRHPAVFGRLYVATVAAGEEAGALAPAAERLADYLDEDAELRAQIRGALLYPAIMGVVAGVGVLVLMLAVVPRFVALLGETGGALPLSTRALVAVSRALIGWWWVWLALLVGGAAWARAWLATSANRARFDAARLRWPVVGPLERALAAARVTRTLGLLLRAGTRVVPALRIAAAAAPNRALATGVERAAVDVGRGERVAAALAPVLPPLAAQLVAAGEESGRLDELCLRAADTYDAEVRRALRTAVGLVEPALIVLFGAVVGFVALAMLQAVYSINVGGL</sequence>
<evidence type="ECO:0000256" key="2">
    <source>
        <dbReference type="ARBA" id="ARBA00004429"/>
    </source>
</evidence>
<comment type="similarity">
    <text evidence="3 11">Belongs to the GSP F family.</text>
</comment>
<keyword evidence="6" id="KW-0997">Cell inner membrane</keyword>
<comment type="function">
    <text evidence="1">Component of the type II secretion system inner membrane complex required for the energy-dependent secretion of extracellular factors such as proteases and toxins from the periplasm.</text>
</comment>
<dbReference type="STRING" id="861299.J421_4402"/>